<dbReference type="Proteomes" id="UP001202827">
    <property type="component" value="Unassembled WGS sequence"/>
</dbReference>
<dbReference type="InterPro" id="IPR000835">
    <property type="entry name" value="HTH_MarR-typ"/>
</dbReference>
<gene>
    <name evidence="5" type="ORF">M0654_05510</name>
</gene>
<dbReference type="Pfam" id="PF01047">
    <property type="entry name" value="MarR"/>
    <property type="match status" value="1"/>
</dbReference>
<dbReference type="PROSITE" id="PS50995">
    <property type="entry name" value="HTH_MARR_2"/>
    <property type="match status" value="1"/>
</dbReference>
<dbReference type="RefSeq" id="WP_248682178.1">
    <property type="nucleotide sequence ID" value="NZ_JALPRY010000007.1"/>
</dbReference>
<dbReference type="PRINTS" id="PR00598">
    <property type="entry name" value="HTHMARR"/>
</dbReference>
<dbReference type="EMBL" id="JALPRY010000007">
    <property type="protein sequence ID" value="MCK8779440.1"/>
    <property type="molecule type" value="Genomic_DNA"/>
</dbReference>
<protein>
    <submittedName>
        <fullName evidence="5">MarR family transcriptional regulator</fullName>
    </submittedName>
</protein>
<dbReference type="PANTHER" id="PTHR42756:SF1">
    <property type="entry name" value="TRANSCRIPTIONAL REPRESSOR OF EMRAB OPERON"/>
    <property type="match status" value="1"/>
</dbReference>
<name>A0ABT0INI8_9HYPH</name>
<sequence>MEDQNGGELKAGSQERSIAYKLRLAQIMAYQAFEEQVKGFGAAPRYLGLLCVIRANPGQTQTKLAEAIALQRSSLVTILDRLEADGLLERRSSETDRRAKSVWLTPEGEKVVRTLVEQADQHEQVLCETLSAEQRNEVLNGLETIIANLRRKIGRSSEAGEP</sequence>
<dbReference type="SMART" id="SM00347">
    <property type="entry name" value="HTH_MARR"/>
    <property type="match status" value="1"/>
</dbReference>
<evidence type="ECO:0000256" key="3">
    <source>
        <dbReference type="ARBA" id="ARBA00023163"/>
    </source>
</evidence>
<feature type="domain" description="HTH marR-type" evidence="4">
    <location>
        <begin position="15"/>
        <end position="147"/>
    </location>
</feature>
<evidence type="ECO:0000313" key="6">
    <source>
        <dbReference type="Proteomes" id="UP001202827"/>
    </source>
</evidence>
<dbReference type="SUPFAM" id="SSF46785">
    <property type="entry name" value="Winged helix' DNA-binding domain"/>
    <property type="match status" value="1"/>
</dbReference>
<comment type="caution">
    <text evidence="5">The sequence shown here is derived from an EMBL/GenBank/DDBJ whole genome shotgun (WGS) entry which is preliminary data.</text>
</comment>
<keyword evidence="2" id="KW-0238">DNA-binding</keyword>
<evidence type="ECO:0000256" key="1">
    <source>
        <dbReference type="ARBA" id="ARBA00023015"/>
    </source>
</evidence>
<accession>A0ABT0INI8</accession>
<organism evidence="5 6">
    <name type="scientific">Neorhizobium turbinariae</name>
    <dbReference type="NCBI Taxonomy" id="2937795"/>
    <lineage>
        <taxon>Bacteria</taxon>
        <taxon>Pseudomonadati</taxon>
        <taxon>Pseudomonadota</taxon>
        <taxon>Alphaproteobacteria</taxon>
        <taxon>Hyphomicrobiales</taxon>
        <taxon>Rhizobiaceae</taxon>
        <taxon>Rhizobium/Agrobacterium group</taxon>
        <taxon>Neorhizobium</taxon>
    </lineage>
</organism>
<keyword evidence="3" id="KW-0804">Transcription</keyword>
<proteinExistence type="predicted"/>
<dbReference type="InterPro" id="IPR036388">
    <property type="entry name" value="WH-like_DNA-bd_sf"/>
</dbReference>
<dbReference type="InterPro" id="IPR036390">
    <property type="entry name" value="WH_DNA-bd_sf"/>
</dbReference>
<evidence type="ECO:0000313" key="5">
    <source>
        <dbReference type="EMBL" id="MCK8779440.1"/>
    </source>
</evidence>
<dbReference type="PANTHER" id="PTHR42756">
    <property type="entry name" value="TRANSCRIPTIONAL REGULATOR, MARR"/>
    <property type="match status" value="1"/>
</dbReference>
<keyword evidence="6" id="KW-1185">Reference proteome</keyword>
<dbReference type="Gene3D" id="1.10.10.10">
    <property type="entry name" value="Winged helix-like DNA-binding domain superfamily/Winged helix DNA-binding domain"/>
    <property type="match status" value="1"/>
</dbReference>
<evidence type="ECO:0000256" key="2">
    <source>
        <dbReference type="ARBA" id="ARBA00023125"/>
    </source>
</evidence>
<keyword evidence="1" id="KW-0805">Transcription regulation</keyword>
<evidence type="ECO:0000259" key="4">
    <source>
        <dbReference type="PROSITE" id="PS50995"/>
    </source>
</evidence>
<reference evidence="5 6" key="1">
    <citation type="submission" date="2022-04" db="EMBL/GenBank/DDBJ databases">
        <title>Rhizobium coralii sp. nov., isolated from coral Turbinaria peltata.</title>
        <authorList>
            <person name="Sun H."/>
        </authorList>
    </citation>
    <scope>NUCLEOTIDE SEQUENCE [LARGE SCALE GENOMIC DNA]</scope>
    <source>
        <strain evidence="5 6">NTR19</strain>
    </source>
</reference>